<name>A0A0D3C5M7_BRAOL</name>
<protein>
    <submittedName>
        <fullName evidence="1">Uncharacterized protein</fullName>
    </submittedName>
</protein>
<accession>A0A0D3C5M7</accession>
<proteinExistence type="predicted"/>
<dbReference type="STRING" id="109376.A0A0D3C5M7"/>
<dbReference type="EnsemblPlants" id="Bo4g190920.1">
    <property type="protein sequence ID" value="Bo4g190920.1"/>
    <property type="gene ID" value="Bo4g190920"/>
</dbReference>
<evidence type="ECO:0000313" key="2">
    <source>
        <dbReference type="Proteomes" id="UP000032141"/>
    </source>
</evidence>
<dbReference type="HOGENOM" id="CLU_2416334_0_0_1"/>
<keyword evidence="2" id="KW-1185">Reference proteome</keyword>
<sequence>MNKVLQLGLQSSVVQAAKFLVVVPFRSLRFASSIVGVRVGTSSFNKRLMSNATAKSVPLSINNIKGKPMKGSDNDIEAMTVQELRARLRQSL</sequence>
<reference evidence="1 2" key="1">
    <citation type="journal article" date="2014" name="Genome Biol.">
        <title>Transcriptome and methylome profiling reveals relics of genome dominance in the mesopolyploid Brassica oleracea.</title>
        <authorList>
            <person name="Parkin I.A."/>
            <person name="Koh C."/>
            <person name="Tang H."/>
            <person name="Robinson S.J."/>
            <person name="Kagale S."/>
            <person name="Clarke W.E."/>
            <person name="Town C.D."/>
            <person name="Nixon J."/>
            <person name="Krishnakumar V."/>
            <person name="Bidwell S.L."/>
            <person name="Denoeud F."/>
            <person name="Belcram H."/>
            <person name="Links M.G."/>
            <person name="Just J."/>
            <person name="Clarke C."/>
            <person name="Bender T."/>
            <person name="Huebert T."/>
            <person name="Mason A.S."/>
            <person name="Pires J.C."/>
            <person name="Barker G."/>
            <person name="Moore J."/>
            <person name="Walley P.G."/>
            <person name="Manoli S."/>
            <person name="Batley J."/>
            <person name="Edwards D."/>
            <person name="Nelson M.N."/>
            <person name="Wang X."/>
            <person name="Paterson A.H."/>
            <person name="King G."/>
            <person name="Bancroft I."/>
            <person name="Chalhoub B."/>
            <person name="Sharpe A.G."/>
        </authorList>
    </citation>
    <scope>NUCLEOTIDE SEQUENCE</scope>
    <source>
        <strain evidence="1 2">cv. TO1000</strain>
    </source>
</reference>
<reference evidence="1" key="2">
    <citation type="submission" date="2015-03" db="UniProtKB">
        <authorList>
            <consortium name="EnsemblPlants"/>
        </authorList>
    </citation>
    <scope>IDENTIFICATION</scope>
</reference>
<dbReference type="Gramene" id="Bo4g190920.1">
    <property type="protein sequence ID" value="Bo4g190920.1"/>
    <property type="gene ID" value="Bo4g190920"/>
</dbReference>
<organism evidence="1 2">
    <name type="scientific">Brassica oleracea var. oleracea</name>
    <dbReference type="NCBI Taxonomy" id="109376"/>
    <lineage>
        <taxon>Eukaryota</taxon>
        <taxon>Viridiplantae</taxon>
        <taxon>Streptophyta</taxon>
        <taxon>Embryophyta</taxon>
        <taxon>Tracheophyta</taxon>
        <taxon>Spermatophyta</taxon>
        <taxon>Magnoliopsida</taxon>
        <taxon>eudicotyledons</taxon>
        <taxon>Gunneridae</taxon>
        <taxon>Pentapetalae</taxon>
        <taxon>rosids</taxon>
        <taxon>malvids</taxon>
        <taxon>Brassicales</taxon>
        <taxon>Brassicaceae</taxon>
        <taxon>Brassiceae</taxon>
        <taxon>Brassica</taxon>
    </lineage>
</organism>
<dbReference type="AlphaFoldDB" id="A0A0D3C5M7"/>
<dbReference type="eggNOG" id="KOG1294">
    <property type="taxonomic scope" value="Eukaryota"/>
</dbReference>
<dbReference type="Proteomes" id="UP000032141">
    <property type="component" value="Chromosome C4"/>
</dbReference>
<evidence type="ECO:0000313" key="1">
    <source>
        <dbReference type="EnsemblPlants" id="Bo4g190920.1"/>
    </source>
</evidence>